<dbReference type="EMBL" id="JAODUP010000403">
    <property type="protein sequence ID" value="KAK2150485.1"/>
    <property type="molecule type" value="Genomic_DNA"/>
</dbReference>
<comment type="caution">
    <text evidence="2">The sequence shown here is derived from an EMBL/GenBank/DDBJ whole genome shotgun (WGS) entry which is preliminary data.</text>
</comment>
<evidence type="ECO:0008006" key="4">
    <source>
        <dbReference type="Google" id="ProtNLM"/>
    </source>
</evidence>
<dbReference type="PANTHER" id="PTHR10316:SF40">
    <property type="entry name" value="LD27118P"/>
    <property type="match status" value="1"/>
</dbReference>
<protein>
    <recommendedName>
        <fullName evidence="4">PDZ domain-containing protein</fullName>
    </recommendedName>
</protein>
<evidence type="ECO:0000313" key="2">
    <source>
        <dbReference type="EMBL" id="KAK2150485.1"/>
    </source>
</evidence>
<name>A0AAD9JDT3_9ANNE</name>
<reference evidence="2" key="1">
    <citation type="journal article" date="2023" name="Mol. Biol. Evol.">
        <title>Third-Generation Sequencing Reveals the Adaptive Role of the Epigenome in Three Deep-Sea Polychaetes.</title>
        <authorList>
            <person name="Perez M."/>
            <person name="Aroh O."/>
            <person name="Sun Y."/>
            <person name="Lan Y."/>
            <person name="Juniper S.K."/>
            <person name="Young C.R."/>
            <person name="Angers B."/>
            <person name="Qian P.Y."/>
        </authorList>
    </citation>
    <scope>NUCLEOTIDE SEQUENCE</scope>
    <source>
        <strain evidence="2">P08H-3</strain>
    </source>
</reference>
<dbReference type="AlphaFoldDB" id="A0AAD9JDT3"/>
<gene>
    <name evidence="2" type="ORF">LSH36_403g01041</name>
</gene>
<proteinExistence type="predicted"/>
<keyword evidence="3" id="KW-1185">Reference proteome</keyword>
<dbReference type="Proteomes" id="UP001208570">
    <property type="component" value="Unassembled WGS sequence"/>
</dbReference>
<sequence>MIRSKHGKSPSPVKGKRESKHWNERVHETILSAGPEGLLNLMVHGGAENGQFCYVGDICQDKINYHNGKLHHNEIILEIQGQKVAGFTLRDLLDWLKHVSKNSQPVMFKTVKTVFRVNVEAILKVFSEVINVANSEAEAFISVADGWARISGFGGD</sequence>
<feature type="region of interest" description="Disordered" evidence="1">
    <location>
        <begin position="1"/>
        <end position="21"/>
    </location>
</feature>
<dbReference type="InterPro" id="IPR036034">
    <property type="entry name" value="PDZ_sf"/>
</dbReference>
<dbReference type="GO" id="GO:0005737">
    <property type="term" value="C:cytoplasm"/>
    <property type="evidence" value="ECO:0007669"/>
    <property type="project" value="TreeGrafter"/>
</dbReference>
<dbReference type="PANTHER" id="PTHR10316">
    <property type="entry name" value="MEMBRANE ASSOCIATED GUANYLATE KINASE-RELATED"/>
    <property type="match status" value="1"/>
</dbReference>
<dbReference type="SUPFAM" id="SSF50156">
    <property type="entry name" value="PDZ domain-like"/>
    <property type="match status" value="1"/>
</dbReference>
<dbReference type="Gene3D" id="2.30.42.10">
    <property type="match status" value="1"/>
</dbReference>
<evidence type="ECO:0000256" key="1">
    <source>
        <dbReference type="SAM" id="MobiDB-lite"/>
    </source>
</evidence>
<accession>A0AAD9JDT3</accession>
<dbReference type="CDD" id="cd06730">
    <property type="entry name" value="PDZ0_MAGI-1_3-like"/>
    <property type="match status" value="1"/>
</dbReference>
<evidence type="ECO:0000313" key="3">
    <source>
        <dbReference type="Proteomes" id="UP001208570"/>
    </source>
</evidence>
<organism evidence="2 3">
    <name type="scientific">Paralvinella palmiformis</name>
    <dbReference type="NCBI Taxonomy" id="53620"/>
    <lineage>
        <taxon>Eukaryota</taxon>
        <taxon>Metazoa</taxon>
        <taxon>Spiralia</taxon>
        <taxon>Lophotrochozoa</taxon>
        <taxon>Annelida</taxon>
        <taxon>Polychaeta</taxon>
        <taxon>Sedentaria</taxon>
        <taxon>Canalipalpata</taxon>
        <taxon>Terebellida</taxon>
        <taxon>Terebelliformia</taxon>
        <taxon>Alvinellidae</taxon>
        <taxon>Paralvinella</taxon>
    </lineage>
</organism>
<dbReference type="GO" id="GO:0007165">
    <property type="term" value="P:signal transduction"/>
    <property type="evidence" value="ECO:0007669"/>
    <property type="project" value="TreeGrafter"/>
</dbReference>